<dbReference type="AlphaFoldDB" id="R0E5D4"/>
<dbReference type="EMBL" id="APMQ01000007">
    <property type="protein sequence ID" value="ENZ77349.1"/>
    <property type="molecule type" value="Genomic_DNA"/>
</dbReference>
<dbReference type="Proteomes" id="UP000013280">
    <property type="component" value="Unassembled WGS sequence"/>
</dbReference>
<sequence length="204" mass="22874" precursor="true">MSQFARVAFLAILLTLSAKPAMADWTQDFVRIACNPDARFFRFEWVGLDGSSAWSDAQYDDKRMEERKAIWRQHGFYVPSDLHYECKVGDVTYRLTTKQQAPYSPGMCGEQPPIKLNLSKDGEEILKDVTFGDDCFGGPSVASVTIFETLMGWGGAGTSMCAWPTTNSGSSPYKEVCEDPSAFSRTMPVTQEQMGIYLRKRSKE</sequence>
<evidence type="ECO:0000313" key="2">
    <source>
        <dbReference type="EMBL" id="ENZ77349.1"/>
    </source>
</evidence>
<dbReference type="PATRIC" id="fig|1264675.3.peg.2899"/>
<accession>R0E5D4</accession>
<keyword evidence="1" id="KW-0732">Signal</keyword>
<gene>
    <name evidence="2" type="ORF">OR214_02973</name>
</gene>
<feature type="signal peptide" evidence="1">
    <location>
        <begin position="1"/>
        <end position="23"/>
    </location>
</feature>
<reference evidence="2 3" key="1">
    <citation type="journal article" date="2013" name="Genome Announc.">
        <title>Draft Genome Sequence for Ralstonia sp. Strain OR214, a Bacterium with Potential for Bioremediation.</title>
        <authorList>
            <person name="Utturkar S.M."/>
            <person name="Bollmann A."/>
            <person name="Brzoska R.M."/>
            <person name="Klingeman D.M."/>
            <person name="Epstein S.E."/>
            <person name="Palumbo A.V."/>
            <person name="Brown S.D."/>
        </authorList>
    </citation>
    <scope>NUCLEOTIDE SEQUENCE [LARGE SCALE GENOMIC DNA]</scope>
    <source>
        <strain evidence="2 3">OR214</strain>
    </source>
</reference>
<organism evidence="2 3">
    <name type="scientific">Ralstonia pickettii OR214</name>
    <dbReference type="NCBI Taxonomy" id="1264675"/>
    <lineage>
        <taxon>Bacteria</taxon>
        <taxon>Pseudomonadati</taxon>
        <taxon>Pseudomonadota</taxon>
        <taxon>Betaproteobacteria</taxon>
        <taxon>Burkholderiales</taxon>
        <taxon>Burkholderiaceae</taxon>
        <taxon>Ralstonia</taxon>
    </lineage>
</organism>
<protein>
    <submittedName>
        <fullName evidence="2">Uncharacterized protein</fullName>
    </submittedName>
</protein>
<evidence type="ECO:0000256" key="1">
    <source>
        <dbReference type="SAM" id="SignalP"/>
    </source>
</evidence>
<evidence type="ECO:0000313" key="3">
    <source>
        <dbReference type="Proteomes" id="UP000013280"/>
    </source>
</evidence>
<feature type="chain" id="PRO_5004340831" evidence="1">
    <location>
        <begin position="24"/>
        <end position="204"/>
    </location>
</feature>
<dbReference type="RefSeq" id="WP_004631585.1">
    <property type="nucleotide sequence ID" value="NZ_APMQ01000007.1"/>
</dbReference>
<proteinExistence type="predicted"/>
<name>R0E5D4_RALPI</name>
<comment type="caution">
    <text evidence="2">The sequence shown here is derived from an EMBL/GenBank/DDBJ whole genome shotgun (WGS) entry which is preliminary data.</text>
</comment>